<protein>
    <submittedName>
        <fullName evidence="1">Uncharacterized protein</fullName>
    </submittedName>
</protein>
<keyword evidence="2" id="KW-1185">Reference proteome</keyword>
<dbReference type="Proteomes" id="UP001060085">
    <property type="component" value="Linkage Group LG04"/>
</dbReference>
<accession>A0ACC0B7V3</accession>
<dbReference type="EMBL" id="CM044704">
    <property type="protein sequence ID" value="KAI5668731.1"/>
    <property type="molecule type" value="Genomic_DNA"/>
</dbReference>
<organism evidence="1 2">
    <name type="scientific">Catharanthus roseus</name>
    <name type="common">Madagascar periwinkle</name>
    <name type="synonym">Vinca rosea</name>
    <dbReference type="NCBI Taxonomy" id="4058"/>
    <lineage>
        <taxon>Eukaryota</taxon>
        <taxon>Viridiplantae</taxon>
        <taxon>Streptophyta</taxon>
        <taxon>Embryophyta</taxon>
        <taxon>Tracheophyta</taxon>
        <taxon>Spermatophyta</taxon>
        <taxon>Magnoliopsida</taxon>
        <taxon>eudicotyledons</taxon>
        <taxon>Gunneridae</taxon>
        <taxon>Pentapetalae</taxon>
        <taxon>asterids</taxon>
        <taxon>lamiids</taxon>
        <taxon>Gentianales</taxon>
        <taxon>Apocynaceae</taxon>
        <taxon>Rauvolfioideae</taxon>
        <taxon>Vinceae</taxon>
        <taxon>Catharanthinae</taxon>
        <taxon>Catharanthus</taxon>
    </lineage>
</organism>
<proteinExistence type="predicted"/>
<name>A0ACC0B7V3_CATRO</name>
<sequence length="118" mass="13896">MKAKFKRLTRVPCVKEVLDEEDVVMQGAKCSNVGFHNDRIYSGIGSVDEAMTGFDDDTGLDIEKKDQKRRWKLKEKKMKMENMPKQRGSCYMKKKKKKRKKKKIEALMNKTKRMMTKT</sequence>
<comment type="caution">
    <text evidence="1">The sequence shown here is derived from an EMBL/GenBank/DDBJ whole genome shotgun (WGS) entry which is preliminary data.</text>
</comment>
<evidence type="ECO:0000313" key="2">
    <source>
        <dbReference type="Proteomes" id="UP001060085"/>
    </source>
</evidence>
<evidence type="ECO:0000313" key="1">
    <source>
        <dbReference type="EMBL" id="KAI5668731.1"/>
    </source>
</evidence>
<gene>
    <name evidence="1" type="ORF">M9H77_18584</name>
</gene>
<reference evidence="2" key="1">
    <citation type="journal article" date="2023" name="Nat. Plants">
        <title>Single-cell RNA sequencing provides a high-resolution roadmap for understanding the multicellular compartmentation of specialized metabolism.</title>
        <authorList>
            <person name="Sun S."/>
            <person name="Shen X."/>
            <person name="Li Y."/>
            <person name="Li Y."/>
            <person name="Wang S."/>
            <person name="Li R."/>
            <person name="Zhang H."/>
            <person name="Shen G."/>
            <person name="Guo B."/>
            <person name="Wei J."/>
            <person name="Xu J."/>
            <person name="St-Pierre B."/>
            <person name="Chen S."/>
            <person name="Sun C."/>
        </authorList>
    </citation>
    <scope>NUCLEOTIDE SEQUENCE [LARGE SCALE GENOMIC DNA]</scope>
</reference>